<evidence type="ECO:0000256" key="5">
    <source>
        <dbReference type="ARBA" id="ARBA00022723"/>
    </source>
</evidence>
<evidence type="ECO:0000313" key="15">
    <source>
        <dbReference type="EMBL" id="CAD8145303.1"/>
    </source>
</evidence>
<keyword evidence="9" id="KW-0106">Calcium</keyword>
<dbReference type="EC" id="2.7.11.1" evidence="2"/>
<dbReference type="FunFam" id="3.30.200.20:FF:000315">
    <property type="entry name" value="Calcium-dependent protein kinase 3"/>
    <property type="match status" value="1"/>
</dbReference>
<dbReference type="FunFam" id="1.10.510.10:FF:000945">
    <property type="entry name" value="Uncharacterized protein"/>
    <property type="match status" value="1"/>
</dbReference>
<dbReference type="InterPro" id="IPR000719">
    <property type="entry name" value="Prot_kinase_dom"/>
</dbReference>
<dbReference type="PROSITE" id="PS50011">
    <property type="entry name" value="PROTEIN_KINASE_DOM"/>
    <property type="match status" value="1"/>
</dbReference>
<comment type="caution">
    <text evidence="15">The sequence shown here is derived from an EMBL/GenBank/DDBJ whole genome shotgun (WGS) entry which is preliminary data.</text>
</comment>
<comment type="catalytic activity">
    <reaction evidence="13">
        <text>L-seryl-[protein] + ATP = O-phospho-L-seryl-[protein] + ADP + H(+)</text>
        <dbReference type="Rhea" id="RHEA:17989"/>
        <dbReference type="Rhea" id="RHEA-COMP:9863"/>
        <dbReference type="Rhea" id="RHEA-COMP:11604"/>
        <dbReference type="ChEBI" id="CHEBI:15378"/>
        <dbReference type="ChEBI" id="CHEBI:29999"/>
        <dbReference type="ChEBI" id="CHEBI:30616"/>
        <dbReference type="ChEBI" id="CHEBI:83421"/>
        <dbReference type="ChEBI" id="CHEBI:456216"/>
        <dbReference type="EC" id="2.7.11.1"/>
    </reaction>
</comment>
<feature type="domain" description="Protein kinase" evidence="14">
    <location>
        <begin position="129"/>
        <end position="385"/>
    </location>
</feature>
<evidence type="ECO:0000256" key="4">
    <source>
        <dbReference type="ARBA" id="ARBA00022679"/>
    </source>
</evidence>
<dbReference type="GO" id="GO:0046872">
    <property type="term" value="F:metal ion binding"/>
    <property type="evidence" value="ECO:0007669"/>
    <property type="project" value="UniProtKB-KW"/>
</dbReference>
<gene>
    <name evidence="15" type="ORF">PPENT_87.1.T0140175</name>
</gene>
<evidence type="ECO:0000313" key="16">
    <source>
        <dbReference type="Proteomes" id="UP000689195"/>
    </source>
</evidence>
<comment type="catalytic activity">
    <reaction evidence="12">
        <text>L-threonyl-[protein] + ATP = O-phospho-L-threonyl-[protein] + ADP + H(+)</text>
        <dbReference type="Rhea" id="RHEA:46608"/>
        <dbReference type="Rhea" id="RHEA-COMP:11060"/>
        <dbReference type="Rhea" id="RHEA-COMP:11605"/>
        <dbReference type="ChEBI" id="CHEBI:15378"/>
        <dbReference type="ChEBI" id="CHEBI:30013"/>
        <dbReference type="ChEBI" id="CHEBI:30616"/>
        <dbReference type="ChEBI" id="CHEBI:61977"/>
        <dbReference type="ChEBI" id="CHEBI:456216"/>
        <dbReference type="EC" id="2.7.11.1"/>
    </reaction>
</comment>
<name>A0A8S1SYT3_9CILI</name>
<dbReference type="EMBL" id="CAJJDO010000014">
    <property type="protein sequence ID" value="CAD8145303.1"/>
    <property type="molecule type" value="Genomic_DNA"/>
</dbReference>
<accession>A0A8S1SYT3</accession>
<evidence type="ECO:0000256" key="7">
    <source>
        <dbReference type="ARBA" id="ARBA00022741"/>
    </source>
</evidence>
<keyword evidence="6" id="KW-0677">Repeat</keyword>
<dbReference type="Proteomes" id="UP000689195">
    <property type="component" value="Unassembled WGS sequence"/>
</dbReference>
<comment type="cofactor">
    <cofactor evidence="1">
        <name>Mg(2+)</name>
        <dbReference type="ChEBI" id="CHEBI:18420"/>
    </cofactor>
</comment>
<dbReference type="GO" id="GO:0004674">
    <property type="term" value="F:protein serine/threonine kinase activity"/>
    <property type="evidence" value="ECO:0007669"/>
    <property type="project" value="UniProtKB-KW"/>
</dbReference>
<dbReference type="AlphaFoldDB" id="A0A8S1SYT3"/>
<evidence type="ECO:0000256" key="2">
    <source>
        <dbReference type="ARBA" id="ARBA00012513"/>
    </source>
</evidence>
<evidence type="ECO:0000256" key="10">
    <source>
        <dbReference type="ARBA" id="ARBA00022840"/>
    </source>
</evidence>
<evidence type="ECO:0000256" key="3">
    <source>
        <dbReference type="ARBA" id="ARBA00022527"/>
    </source>
</evidence>
<dbReference type="OrthoDB" id="40902at2759"/>
<dbReference type="PROSITE" id="PS00108">
    <property type="entry name" value="PROTEIN_KINASE_ST"/>
    <property type="match status" value="1"/>
</dbReference>
<keyword evidence="5" id="KW-0479">Metal-binding</keyword>
<keyword evidence="10" id="KW-0067">ATP-binding</keyword>
<evidence type="ECO:0000259" key="14">
    <source>
        <dbReference type="PROSITE" id="PS50011"/>
    </source>
</evidence>
<evidence type="ECO:0000256" key="8">
    <source>
        <dbReference type="ARBA" id="ARBA00022777"/>
    </source>
</evidence>
<protein>
    <recommendedName>
        <fullName evidence="2">non-specific serine/threonine protein kinase</fullName>
        <ecNumber evidence="2">2.7.11.1</ecNumber>
    </recommendedName>
</protein>
<keyword evidence="8" id="KW-0418">Kinase</keyword>
<dbReference type="Pfam" id="PF00069">
    <property type="entry name" value="Pkinase"/>
    <property type="match status" value="1"/>
</dbReference>
<keyword evidence="4" id="KW-0808">Transferase</keyword>
<dbReference type="InterPro" id="IPR008271">
    <property type="entry name" value="Ser/Thr_kinase_AS"/>
</dbReference>
<keyword evidence="7" id="KW-0547">Nucleotide-binding</keyword>
<reference evidence="15" key="1">
    <citation type="submission" date="2021-01" db="EMBL/GenBank/DDBJ databases">
        <authorList>
            <consortium name="Genoscope - CEA"/>
            <person name="William W."/>
        </authorList>
    </citation>
    <scope>NUCLEOTIDE SEQUENCE</scope>
</reference>
<comment type="similarity">
    <text evidence="11">Belongs to the protein kinase superfamily. Ser/Thr protein kinase family. CDPK subfamily.</text>
</comment>
<evidence type="ECO:0000256" key="9">
    <source>
        <dbReference type="ARBA" id="ARBA00022837"/>
    </source>
</evidence>
<organism evidence="15 16">
    <name type="scientific">Paramecium pentaurelia</name>
    <dbReference type="NCBI Taxonomy" id="43138"/>
    <lineage>
        <taxon>Eukaryota</taxon>
        <taxon>Sar</taxon>
        <taxon>Alveolata</taxon>
        <taxon>Ciliophora</taxon>
        <taxon>Intramacronucleata</taxon>
        <taxon>Oligohymenophorea</taxon>
        <taxon>Peniculida</taxon>
        <taxon>Parameciidae</taxon>
        <taxon>Paramecium</taxon>
    </lineage>
</organism>
<evidence type="ECO:0000256" key="13">
    <source>
        <dbReference type="ARBA" id="ARBA00048679"/>
    </source>
</evidence>
<evidence type="ECO:0000256" key="11">
    <source>
        <dbReference type="ARBA" id="ARBA00024334"/>
    </source>
</evidence>
<dbReference type="PANTHER" id="PTHR24347">
    <property type="entry name" value="SERINE/THREONINE-PROTEIN KINASE"/>
    <property type="match status" value="1"/>
</dbReference>
<keyword evidence="3" id="KW-0723">Serine/threonine-protein kinase</keyword>
<evidence type="ECO:0000256" key="1">
    <source>
        <dbReference type="ARBA" id="ARBA00001946"/>
    </source>
</evidence>
<dbReference type="GO" id="GO:0005524">
    <property type="term" value="F:ATP binding"/>
    <property type="evidence" value="ECO:0007669"/>
    <property type="project" value="UniProtKB-KW"/>
</dbReference>
<proteinExistence type="inferred from homology"/>
<keyword evidence="16" id="KW-1185">Reference proteome</keyword>
<sequence length="512" mass="60292">MNQSNNSYFYEIQNRNDALWKLQNTLKTFEVVRSLNQDHHHNKIYSINGQDELIQKPHYHLKNQYLLSKNKHVNLENLILKKTMKEHYYGLELSTNYETLYLYGCKDIIDEWYGYIKIYTIQNDFRMNYDFIKLTGKGAHAKVYKIFSKRDNQIYAVKVFKKKNISNKLGLFKEVQILRQLQHKNVIRLNEVYENAKHLYLILDYLPGGELLQAISSAEVYSETVVQELIQNLLKALDYIHQNKILHRDIKPQNLLLRTQNNITDLVIADFGLSDEYNNRGDYIFQRCGTIGYIAPEILRNEIYDYKVDIFSVGVIMFMLLTDSSPFDGKDTNEVIKNNYSCNIDFQQLEKAKISTHAYDFVKCLLEQNPNLRPTAQQALQHDWFYLPKMETLQYFSLSLKNIPLLNIKKRPELQNILISQSPLWNNLCSKLTLSDSSKSKNASECLSILDDIQDQVQEEETQVDYKYKYKLRQGSIEDNLEDMNDDDFYKYTKSPSSLLQIYHLSIKGGRK</sequence>
<evidence type="ECO:0000256" key="12">
    <source>
        <dbReference type="ARBA" id="ARBA00047899"/>
    </source>
</evidence>
<dbReference type="SMART" id="SM00220">
    <property type="entry name" value="S_TKc"/>
    <property type="match status" value="1"/>
</dbReference>
<evidence type="ECO:0000256" key="6">
    <source>
        <dbReference type="ARBA" id="ARBA00022737"/>
    </source>
</evidence>